<comment type="caution">
    <text evidence="7">The sequence shown here is derived from an EMBL/GenBank/DDBJ whole genome shotgun (WGS) entry which is preliminary data.</text>
</comment>
<keyword evidence="3 6" id="KW-0812">Transmembrane</keyword>
<feature type="transmembrane region" description="Helical" evidence="6">
    <location>
        <begin position="432"/>
        <end position="451"/>
    </location>
</feature>
<reference evidence="7 8" key="1">
    <citation type="submission" date="2024-05" db="EMBL/GenBank/DDBJ databases">
        <title>Three bacterial strains, DH-69, EH-24, and ECK-19 isolated from coastal sediments.</title>
        <authorList>
            <person name="Ye Y.-Q."/>
            <person name="Du Z.-J."/>
        </authorList>
    </citation>
    <scope>NUCLEOTIDE SEQUENCE [LARGE SCALE GENOMIC DNA]</scope>
    <source>
        <strain evidence="7 8">ECK-19</strain>
    </source>
</reference>
<name>A0ABV3Z375_9PROT</name>
<dbReference type="EMBL" id="JBEHZE010000001">
    <property type="protein sequence ID" value="MEX6633250.1"/>
    <property type="molecule type" value="Genomic_DNA"/>
</dbReference>
<feature type="transmembrane region" description="Helical" evidence="6">
    <location>
        <begin position="335"/>
        <end position="357"/>
    </location>
</feature>
<comment type="subcellular location">
    <subcellularLocation>
        <location evidence="1">Cell membrane</location>
        <topology evidence="1">Multi-pass membrane protein</topology>
    </subcellularLocation>
</comment>
<feature type="transmembrane region" description="Helical" evidence="6">
    <location>
        <begin position="127"/>
        <end position="144"/>
    </location>
</feature>
<feature type="transmembrane region" description="Helical" evidence="6">
    <location>
        <begin position="164"/>
        <end position="183"/>
    </location>
</feature>
<protein>
    <submittedName>
        <fullName evidence="7">Oligosaccharide flippase family protein</fullName>
    </submittedName>
</protein>
<dbReference type="Pfam" id="PF01943">
    <property type="entry name" value="Polysacc_synt"/>
    <property type="match status" value="1"/>
</dbReference>
<gene>
    <name evidence="7" type="ORF">ABFZ84_06770</name>
</gene>
<evidence type="ECO:0000256" key="4">
    <source>
        <dbReference type="ARBA" id="ARBA00022989"/>
    </source>
</evidence>
<evidence type="ECO:0000256" key="3">
    <source>
        <dbReference type="ARBA" id="ARBA00022692"/>
    </source>
</evidence>
<feature type="transmembrane region" description="Helical" evidence="6">
    <location>
        <begin position="310"/>
        <end position="329"/>
    </location>
</feature>
<keyword evidence="4 6" id="KW-1133">Transmembrane helix</keyword>
<dbReference type="RefSeq" id="WP_369313204.1">
    <property type="nucleotide sequence ID" value="NZ_JBEHZE010000001.1"/>
</dbReference>
<feature type="transmembrane region" description="Helical" evidence="6">
    <location>
        <begin position="195"/>
        <end position="213"/>
    </location>
</feature>
<feature type="transmembrane region" description="Helical" evidence="6">
    <location>
        <begin position="31"/>
        <end position="51"/>
    </location>
</feature>
<evidence type="ECO:0000256" key="1">
    <source>
        <dbReference type="ARBA" id="ARBA00004651"/>
    </source>
</evidence>
<feature type="transmembrane region" description="Helical" evidence="6">
    <location>
        <begin position="403"/>
        <end position="420"/>
    </location>
</feature>
<keyword evidence="8" id="KW-1185">Reference proteome</keyword>
<dbReference type="InterPro" id="IPR002797">
    <property type="entry name" value="Polysacc_synth"/>
</dbReference>
<evidence type="ECO:0000313" key="8">
    <source>
        <dbReference type="Proteomes" id="UP001560685"/>
    </source>
</evidence>
<evidence type="ECO:0000256" key="2">
    <source>
        <dbReference type="ARBA" id="ARBA00022475"/>
    </source>
</evidence>
<evidence type="ECO:0000313" key="7">
    <source>
        <dbReference type="EMBL" id="MEX6633250.1"/>
    </source>
</evidence>
<accession>A0ABV3Z375</accession>
<keyword evidence="2" id="KW-1003">Cell membrane</keyword>
<evidence type="ECO:0000256" key="6">
    <source>
        <dbReference type="SAM" id="Phobius"/>
    </source>
</evidence>
<dbReference type="PANTHER" id="PTHR30250:SF11">
    <property type="entry name" value="O-ANTIGEN TRANSPORTER-RELATED"/>
    <property type="match status" value="1"/>
</dbReference>
<keyword evidence="5 6" id="KW-0472">Membrane</keyword>
<proteinExistence type="predicted"/>
<evidence type="ECO:0000256" key="5">
    <source>
        <dbReference type="ARBA" id="ARBA00023136"/>
    </source>
</evidence>
<feature type="transmembrane region" description="Helical" evidence="6">
    <location>
        <begin position="463"/>
        <end position="481"/>
    </location>
</feature>
<dbReference type="Proteomes" id="UP001560685">
    <property type="component" value="Unassembled WGS sequence"/>
</dbReference>
<feature type="transmembrane region" description="Helical" evidence="6">
    <location>
        <begin position="97"/>
        <end position="115"/>
    </location>
</feature>
<organism evidence="7 8">
    <name type="scientific">Hyphococcus lacteus</name>
    <dbReference type="NCBI Taxonomy" id="3143536"/>
    <lineage>
        <taxon>Bacteria</taxon>
        <taxon>Pseudomonadati</taxon>
        <taxon>Pseudomonadota</taxon>
        <taxon>Alphaproteobacteria</taxon>
        <taxon>Parvularculales</taxon>
        <taxon>Parvularculaceae</taxon>
        <taxon>Hyphococcus</taxon>
    </lineage>
</organism>
<feature type="transmembrane region" description="Helical" evidence="6">
    <location>
        <begin position="378"/>
        <end position="397"/>
    </location>
</feature>
<dbReference type="PANTHER" id="PTHR30250">
    <property type="entry name" value="PST FAMILY PREDICTED COLANIC ACID TRANSPORTER"/>
    <property type="match status" value="1"/>
</dbReference>
<dbReference type="InterPro" id="IPR050833">
    <property type="entry name" value="Poly_Biosynth_Transport"/>
</dbReference>
<sequence length="490" mass="53713">MPHHEQSEMIRDQRDLSRGARQILSGSGVRMIARILLIVFVAKMYGVAAFGRLGETVAIIELCAAFSTFGLNKTLLGELANTDGTAHSLSSTVYEGLLLATIISITIAIVLWFSWGVIFPTGATPRLAALGVPLIAMSDVALTATRHFRTVAWDTIAKAIVKPWGFLIFALLGYFLSSSQILGDQLKVSLIEALIGGYILSLFCAALLAFFVATKMYGLPQQSPLIKNSLRMGQRSFPIAINETGIFALRRIDIIILGLVVGPSASGVYYLGRQLATVVEKIRYMYEPMLAPIIAQAQTDGKIGEHLSRLCLFIFTVQLGMLSFTVLFGEQIMTWFGGGFAVGASVLVILLLSELIDGTVALTELPVVFRHPRWPPRSILFTVFIECMLVGLFAHYFGAMGAAIGFLLAMLTLASIRLILVKRLFGFMIFNWSYLHILTLAIITTILGYGILEFGDNKLPMQFIAGSIFLSCYIMIARKLLRPQKPVKAN</sequence>